<reference evidence="6" key="2">
    <citation type="submission" date="2023-04" db="EMBL/GenBank/DDBJ databases">
        <authorList>
            <person name="Bruccoleri R.E."/>
            <person name="Oakeley E.J."/>
            <person name="Faust A.-M."/>
            <person name="Dessus-Babus S."/>
            <person name="Altorfer M."/>
            <person name="Burckhardt D."/>
            <person name="Oertli M."/>
            <person name="Naumann U."/>
            <person name="Petersen F."/>
            <person name="Wong J."/>
        </authorList>
    </citation>
    <scope>NUCLEOTIDE SEQUENCE</scope>
    <source>
        <strain evidence="6">GSM-AAB239-AS_SAM_17_03QT</strain>
        <tissue evidence="6">Leaf</tissue>
    </source>
</reference>
<dbReference type="AlphaFoldDB" id="A0AAX6G5K5"/>
<dbReference type="PANTHER" id="PTHR31973">
    <property type="entry name" value="POLYPROTEIN, PUTATIVE-RELATED"/>
    <property type="match status" value="1"/>
</dbReference>
<comment type="caution">
    <text evidence="6">The sequence shown here is derived from an EMBL/GenBank/DDBJ whole genome shotgun (WGS) entry which is preliminary data.</text>
</comment>
<sequence>MLVMSTNPGSVVRVKGELEQDGKCTRFVRVFYTLKAVIKGFKEGCRPFIGLDGCFLKTEYKGQLLSAVGRDANNSFFPIAWAVVEIENKETWNWFMDQLLDALGMDGNAITWISDRQKSLLDVFHNLLPNAEHRFCVRHIYDNFKKKHPGSKLKYLLWEASEAYTLIDFEKAMNKIMKVSKEAYKWLDKLPAGQWSKHGFSTNSKCELSSNNMCESWNKHILKARDKPIIFLLETIRRLLMVRFHEKRERMGDHDGVLVPKVMKKLEEAKEGAKKCMVITSGFNKFEVSQRGLNKAVDLEARSCTCRVWQLTGIPCDHAAACIKKKRHSIDDYVDKCYHKSTYSKAYAEAINPLSMRNLRQLKMLYP</sequence>
<keyword evidence="1" id="KW-0479">Metal-binding</keyword>
<protein>
    <recommendedName>
        <fullName evidence="5">SWIM-type domain-containing protein</fullName>
    </recommendedName>
</protein>
<evidence type="ECO:0000313" key="6">
    <source>
        <dbReference type="EMBL" id="KAJ6823950.1"/>
    </source>
</evidence>
<organism evidence="6 7">
    <name type="scientific">Iris pallida</name>
    <name type="common">Sweet iris</name>
    <dbReference type="NCBI Taxonomy" id="29817"/>
    <lineage>
        <taxon>Eukaryota</taxon>
        <taxon>Viridiplantae</taxon>
        <taxon>Streptophyta</taxon>
        <taxon>Embryophyta</taxon>
        <taxon>Tracheophyta</taxon>
        <taxon>Spermatophyta</taxon>
        <taxon>Magnoliopsida</taxon>
        <taxon>Liliopsida</taxon>
        <taxon>Asparagales</taxon>
        <taxon>Iridaceae</taxon>
        <taxon>Iridoideae</taxon>
        <taxon>Irideae</taxon>
        <taxon>Iris</taxon>
    </lineage>
</organism>
<name>A0AAX6G5K5_IRIPA</name>
<accession>A0AAX6G5K5</accession>
<evidence type="ECO:0000256" key="3">
    <source>
        <dbReference type="ARBA" id="ARBA00022833"/>
    </source>
</evidence>
<dbReference type="PROSITE" id="PS50966">
    <property type="entry name" value="ZF_SWIM"/>
    <property type="match status" value="1"/>
</dbReference>
<dbReference type="InterPro" id="IPR006564">
    <property type="entry name" value="Znf_PMZ"/>
</dbReference>
<dbReference type="GO" id="GO:0008270">
    <property type="term" value="F:zinc ion binding"/>
    <property type="evidence" value="ECO:0007669"/>
    <property type="project" value="UniProtKB-KW"/>
</dbReference>
<evidence type="ECO:0000256" key="1">
    <source>
        <dbReference type="ARBA" id="ARBA00022723"/>
    </source>
</evidence>
<dbReference type="Pfam" id="PF04434">
    <property type="entry name" value="SWIM"/>
    <property type="match status" value="1"/>
</dbReference>
<evidence type="ECO:0000259" key="5">
    <source>
        <dbReference type="PROSITE" id="PS50966"/>
    </source>
</evidence>
<dbReference type="SMART" id="SM00575">
    <property type="entry name" value="ZnF_PMZ"/>
    <property type="match status" value="1"/>
</dbReference>
<dbReference type="InterPro" id="IPR007527">
    <property type="entry name" value="Znf_SWIM"/>
</dbReference>
<reference evidence="6" key="1">
    <citation type="journal article" date="2023" name="GigaByte">
        <title>Genome assembly of the bearded iris, Iris pallida Lam.</title>
        <authorList>
            <person name="Bruccoleri R.E."/>
            <person name="Oakeley E.J."/>
            <person name="Faust A.M.E."/>
            <person name="Altorfer M."/>
            <person name="Dessus-Babus S."/>
            <person name="Burckhardt D."/>
            <person name="Oertli M."/>
            <person name="Naumann U."/>
            <person name="Petersen F."/>
            <person name="Wong J."/>
        </authorList>
    </citation>
    <scope>NUCLEOTIDE SEQUENCE</scope>
    <source>
        <strain evidence="6">GSM-AAB239-AS_SAM_17_03QT</strain>
    </source>
</reference>
<gene>
    <name evidence="6" type="ORF">M6B38_128325</name>
</gene>
<keyword evidence="3" id="KW-0862">Zinc</keyword>
<evidence type="ECO:0000256" key="2">
    <source>
        <dbReference type="ARBA" id="ARBA00022771"/>
    </source>
</evidence>
<keyword evidence="7" id="KW-1185">Reference proteome</keyword>
<dbReference type="Proteomes" id="UP001140949">
    <property type="component" value="Unassembled WGS sequence"/>
</dbReference>
<dbReference type="EMBL" id="JANAVB010022596">
    <property type="protein sequence ID" value="KAJ6823950.1"/>
    <property type="molecule type" value="Genomic_DNA"/>
</dbReference>
<dbReference type="PANTHER" id="PTHR31973:SF187">
    <property type="entry name" value="MUTATOR TRANSPOSASE MUDRA PROTEIN"/>
    <property type="match status" value="1"/>
</dbReference>
<dbReference type="InterPro" id="IPR018289">
    <property type="entry name" value="MULE_transposase_dom"/>
</dbReference>
<feature type="domain" description="SWIM-type" evidence="5">
    <location>
        <begin position="286"/>
        <end position="327"/>
    </location>
</feature>
<evidence type="ECO:0000313" key="7">
    <source>
        <dbReference type="Proteomes" id="UP001140949"/>
    </source>
</evidence>
<evidence type="ECO:0000256" key="4">
    <source>
        <dbReference type="PROSITE-ProRule" id="PRU00325"/>
    </source>
</evidence>
<proteinExistence type="predicted"/>
<dbReference type="Pfam" id="PF10551">
    <property type="entry name" value="MULE"/>
    <property type="match status" value="1"/>
</dbReference>
<keyword evidence="2 4" id="KW-0863">Zinc-finger</keyword>